<dbReference type="OMA" id="WQFNFLY"/>
<dbReference type="HOGENOM" id="CLU_027974_3_2_1"/>
<dbReference type="InterPro" id="IPR036397">
    <property type="entry name" value="RNaseH_sf"/>
</dbReference>
<evidence type="ECO:0000313" key="3">
    <source>
        <dbReference type="EMBL" id="EMG50123.1"/>
    </source>
</evidence>
<dbReference type="InterPro" id="IPR039637">
    <property type="entry name" value="CNOT7/CNOT8/Pop2"/>
</dbReference>
<keyword evidence="1" id="KW-0175">Coiled coil</keyword>
<evidence type="ECO:0000256" key="1">
    <source>
        <dbReference type="SAM" id="Coils"/>
    </source>
</evidence>
<dbReference type="AlphaFoldDB" id="M3JD91"/>
<reference evidence="3 4" key="1">
    <citation type="submission" date="2013-02" db="EMBL/GenBank/DDBJ databases">
        <title>Genome sequence of Candida maltosa Xu316, a potential industrial strain for xylitol and ethanol production.</title>
        <authorList>
            <person name="Yu J."/>
            <person name="Wang Q."/>
            <person name="Geng X."/>
            <person name="Bao W."/>
            <person name="He P."/>
            <person name="Cai J."/>
        </authorList>
    </citation>
    <scope>NUCLEOTIDE SEQUENCE [LARGE SCALE GENOMIC DNA]</scope>
    <source>
        <strain evidence="4">Xu316</strain>
    </source>
</reference>
<dbReference type="PANTHER" id="PTHR10797">
    <property type="entry name" value="CCR4-NOT TRANSCRIPTION COMPLEX SUBUNIT"/>
    <property type="match status" value="1"/>
</dbReference>
<dbReference type="eggNOG" id="KOG0304">
    <property type="taxonomic scope" value="Eukaryota"/>
</dbReference>
<dbReference type="SUPFAM" id="SSF53098">
    <property type="entry name" value="Ribonuclease H-like"/>
    <property type="match status" value="1"/>
</dbReference>
<feature type="compositionally biased region" description="Low complexity" evidence="2">
    <location>
        <begin position="97"/>
        <end position="114"/>
    </location>
</feature>
<accession>M3JD91</accession>
<feature type="region of interest" description="Disordered" evidence="2">
    <location>
        <begin position="67"/>
        <end position="114"/>
    </location>
</feature>
<dbReference type="OrthoDB" id="1164111at2759"/>
<dbReference type="GO" id="GO:0004535">
    <property type="term" value="F:poly(A)-specific ribonuclease activity"/>
    <property type="evidence" value="ECO:0007669"/>
    <property type="project" value="InterPro"/>
</dbReference>
<evidence type="ECO:0000256" key="2">
    <source>
        <dbReference type="SAM" id="MobiDB-lite"/>
    </source>
</evidence>
<organism evidence="3 4">
    <name type="scientific">Candida maltosa (strain Xu316)</name>
    <name type="common">Yeast</name>
    <dbReference type="NCBI Taxonomy" id="1245528"/>
    <lineage>
        <taxon>Eukaryota</taxon>
        <taxon>Fungi</taxon>
        <taxon>Dikarya</taxon>
        <taxon>Ascomycota</taxon>
        <taxon>Saccharomycotina</taxon>
        <taxon>Pichiomycetes</taxon>
        <taxon>Debaryomycetaceae</taxon>
        <taxon>Candida/Lodderomyces clade</taxon>
        <taxon>Candida</taxon>
    </lineage>
</organism>
<feature type="compositionally biased region" description="Low complexity" evidence="2">
    <location>
        <begin position="12"/>
        <end position="49"/>
    </location>
</feature>
<protein>
    <submittedName>
        <fullName evidence="3">Uncharacterized protein</fullName>
    </submittedName>
</protein>
<dbReference type="Proteomes" id="UP000011777">
    <property type="component" value="Unassembled WGS sequence"/>
</dbReference>
<sequence>MMNVNPHLQYLQQQQQQQQSSSQQQSQQSQPQQNQQSNQTQSGQSPQLSQLQLQQLQRQQILSQHLQQQSSQQSQQQQQQQPQIGTPTSANPLLAILNGGANTGSSNTSGNLSSNPMLQQLQLQQLQQQQFQQLQQQQQQAQQQAQQQQQQQQVAQQPLPIIKEVWAHNLEHEFQALRTFINDKTCKVYISVHQEVPGVLARPVGSFKSSSDYHFQTIRSNSDLLNLIQLSLCVIKITKNDVISSPIIWQFNFLYDLSKEMYNEESLVNLAQTSQINFQLHSTEGIPHFEFSELMIESGLIMDDTINWVSFHAGYDLGFFVSLLSNDDLPVDEPDFYWWCGRYFPNFFDLRYVGNQILNNKNLTSNTSGVNNALNGNGNGSNNLNGLNTPDDAKSILSNVNNNTNNNANNNNNNTNTSIEYLAEELNLLPISPAIRQHFTNSSFHSQHLTSTLSAYLSMECFKELLRRSNVSILNRFKGTIWGLGTFNENGSVVNEDEVLASARINGISTPSTPVGIINKGGMVHFGNRV</sequence>
<dbReference type="GO" id="GO:0030014">
    <property type="term" value="C:CCR4-NOT complex"/>
    <property type="evidence" value="ECO:0007669"/>
    <property type="project" value="InterPro"/>
</dbReference>
<feature type="region of interest" description="Disordered" evidence="2">
    <location>
        <begin position="1"/>
        <end position="49"/>
    </location>
</feature>
<dbReference type="Gene3D" id="3.30.420.10">
    <property type="entry name" value="Ribonuclease H-like superfamily/Ribonuclease H"/>
    <property type="match status" value="1"/>
</dbReference>
<feature type="coiled-coil region" evidence="1">
    <location>
        <begin position="124"/>
        <end position="154"/>
    </location>
</feature>
<comment type="caution">
    <text evidence="3">The sequence shown here is derived from an EMBL/GenBank/DDBJ whole genome shotgun (WGS) entry which is preliminary data.</text>
</comment>
<dbReference type="InterPro" id="IPR012337">
    <property type="entry name" value="RNaseH-like_sf"/>
</dbReference>
<dbReference type="GO" id="GO:0003676">
    <property type="term" value="F:nucleic acid binding"/>
    <property type="evidence" value="ECO:0007669"/>
    <property type="project" value="InterPro"/>
</dbReference>
<evidence type="ECO:0000313" key="4">
    <source>
        <dbReference type="Proteomes" id="UP000011777"/>
    </source>
</evidence>
<name>M3JD91_CANMX</name>
<dbReference type="EMBL" id="AOGT01000366">
    <property type="protein sequence ID" value="EMG50123.1"/>
    <property type="molecule type" value="Genomic_DNA"/>
</dbReference>
<dbReference type="STRING" id="1245528.M3JD91"/>
<keyword evidence="4" id="KW-1185">Reference proteome</keyword>
<gene>
    <name evidence="3" type="ORF">G210_4864</name>
</gene>
<feature type="compositionally biased region" description="Low complexity" evidence="2">
    <location>
        <begin position="67"/>
        <end position="83"/>
    </location>
</feature>
<proteinExistence type="predicted"/>